<evidence type="ECO:0000313" key="2">
    <source>
        <dbReference type="EMBL" id="ANY19496.1"/>
    </source>
</evidence>
<dbReference type="InterPro" id="IPR007420">
    <property type="entry name" value="DUF465"/>
</dbReference>
<protein>
    <recommendedName>
        <fullName evidence="4">DUF465 domain-containing protein</fullName>
    </recommendedName>
</protein>
<evidence type="ECO:0000256" key="1">
    <source>
        <dbReference type="SAM" id="MobiDB-lite"/>
    </source>
</evidence>
<dbReference type="RefSeq" id="WP_418368991.1">
    <property type="nucleotide sequence ID" value="NZ_CP016591.1"/>
</dbReference>
<keyword evidence="3" id="KW-1185">Reference proteome</keyword>
<dbReference type="AlphaFoldDB" id="A0A1B2ABI0"/>
<dbReference type="Gene3D" id="6.10.280.50">
    <property type="match status" value="1"/>
</dbReference>
<dbReference type="STRING" id="692370.A6F68_00971"/>
<dbReference type="InterPro" id="IPR038444">
    <property type="entry name" value="DUF465_sf"/>
</dbReference>
<dbReference type="KEGG" id="ado:A6F68_00971"/>
<evidence type="ECO:0008006" key="4">
    <source>
        <dbReference type="Google" id="ProtNLM"/>
    </source>
</evidence>
<sequence length="52" mass="5839">MLSSSHANALETKHANLEARLHEEMSRPSPDAGTIQQLKKAKLRIKEELSEI</sequence>
<proteinExistence type="predicted"/>
<organism evidence="2 3">
    <name type="scientific">Tsuneonella dongtanensis</name>
    <dbReference type="NCBI Taxonomy" id="692370"/>
    <lineage>
        <taxon>Bacteria</taxon>
        <taxon>Pseudomonadati</taxon>
        <taxon>Pseudomonadota</taxon>
        <taxon>Alphaproteobacteria</taxon>
        <taxon>Sphingomonadales</taxon>
        <taxon>Erythrobacteraceae</taxon>
        <taxon>Tsuneonella</taxon>
    </lineage>
</organism>
<gene>
    <name evidence="2" type="ORF">A6F68_00971</name>
</gene>
<evidence type="ECO:0000313" key="3">
    <source>
        <dbReference type="Proteomes" id="UP000092932"/>
    </source>
</evidence>
<dbReference type="Proteomes" id="UP000092932">
    <property type="component" value="Chromosome"/>
</dbReference>
<feature type="region of interest" description="Disordered" evidence="1">
    <location>
        <begin position="1"/>
        <end position="37"/>
    </location>
</feature>
<dbReference type="Pfam" id="PF04325">
    <property type="entry name" value="DUF465"/>
    <property type="match status" value="1"/>
</dbReference>
<name>A0A1B2ABI0_9SPHN</name>
<accession>A0A1B2ABI0</accession>
<feature type="compositionally biased region" description="Basic and acidic residues" evidence="1">
    <location>
        <begin position="11"/>
        <end position="26"/>
    </location>
</feature>
<reference evidence="2 3" key="1">
    <citation type="submission" date="2016-07" db="EMBL/GenBank/DDBJ databases">
        <title>Complete genome sequence of Altererythrobacter dongtanensis KCTC 22672, a type strain with esterase isolated from tidal flat.</title>
        <authorList>
            <person name="Cheng H."/>
            <person name="Wu Y.-H."/>
            <person name="Zhou P."/>
            <person name="Huo Y.-Y."/>
            <person name="Wang C.-S."/>
            <person name="Xu X.-W."/>
        </authorList>
    </citation>
    <scope>NUCLEOTIDE SEQUENCE [LARGE SCALE GENOMIC DNA]</scope>
    <source>
        <strain evidence="2 3">KCTC 22672</strain>
    </source>
</reference>
<dbReference type="EMBL" id="CP016591">
    <property type="protein sequence ID" value="ANY19496.1"/>
    <property type="molecule type" value="Genomic_DNA"/>
</dbReference>